<keyword evidence="3" id="KW-1185">Reference proteome</keyword>
<proteinExistence type="predicted"/>
<dbReference type="Proteomes" id="UP001054889">
    <property type="component" value="Unassembled WGS sequence"/>
</dbReference>
<evidence type="ECO:0000313" key="3">
    <source>
        <dbReference type="Proteomes" id="UP001054889"/>
    </source>
</evidence>
<organism evidence="2 3">
    <name type="scientific">Eleusine coracana subsp. coracana</name>
    <dbReference type="NCBI Taxonomy" id="191504"/>
    <lineage>
        <taxon>Eukaryota</taxon>
        <taxon>Viridiplantae</taxon>
        <taxon>Streptophyta</taxon>
        <taxon>Embryophyta</taxon>
        <taxon>Tracheophyta</taxon>
        <taxon>Spermatophyta</taxon>
        <taxon>Magnoliopsida</taxon>
        <taxon>Liliopsida</taxon>
        <taxon>Poales</taxon>
        <taxon>Poaceae</taxon>
        <taxon>PACMAD clade</taxon>
        <taxon>Chloridoideae</taxon>
        <taxon>Cynodonteae</taxon>
        <taxon>Eleusininae</taxon>
        <taxon>Eleusine</taxon>
    </lineage>
</organism>
<dbReference type="EMBL" id="BQKI01000088">
    <property type="protein sequence ID" value="GJN35294.1"/>
    <property type="molecule type" value="Genomic_DNA"/>
</dbReference>
<dbReference type="InterPro" id="IPR036047">
    <property type="entry name" value="F-box-like_dom_sf"/>
</dbReference>
<feature type="domain" description="F-box" evidence="1">
    <location>
        <begin position="31"/>
        <end position="72"/>
    </location>
</feature>
<evidence type="ECO:0000313" key="2">
    <source>
        <dbReference type="EMBL" id="GJN35294.1"/>
    </source>
</evidence>
<reference evidence="2" key="1">
    <citation type="journal article" date="2018" name="DNA Res.">
        <title>Multiple hybrid de novo genome assembly of finger millet, an orphan allotetraploid crop.</title>
        <authorList>
            <person name="Hatakeyama M."/>
            <person name="Aluri S."/>
            <person name="Balachadran M.T."/>
            <person name="Sivarajan S.R."/>
            <person name="Patrignani A."/>
            <person name="Gruter S."/>
            <person name="Poveda L."/>
            <person name="Shimizu-Inatsugi R."/>
            <person name="Baeten J."/>
            <person name="Francoijs K.J."/>
            <person name="Nataraja K.N."/>
            <person name="Reddy Y.A.N."/>
            <person name="Phadnis S."/>
            <person name="Ravikumar R.L."/>
            <person name="Schlapbach R."/>
            <person name="Sreeman S.M."/>
            <person name="Shimizu K.K."/>
        </authorList>
    </citation>
    <scope>NUCLEOTIDE SEQUENCE</scope>
</reference>
<comment type="caution">
    <text evidence="2">The sequence shown here is derived from an EMBL/GenBank/DDBJ whole genome shotgun (WGS) entry which is preliminary data.</text>
</comment>
<dbReference type="InterPro" id="IPR001810">
    <property type="entry name" value="F-box_dom"/>
</dbReference>
<dbReference type="SUPFAM" id="SSF81383">
    <property type="entry name" value="F-box domain"/>
    <property type="match status" value="2"/>
</dbReference>
<name>A0AAV5FHV4_ELECO</name>
<feature type="domain" description="F-box" evidence="1">
    <location>
        <begin position="225"/>
        <end position="266"/>
    </location>
</feature>
<sequence>MRLITAAGMRRRCARETNGSVPTGSTSIHDLADELLELVFLHLSSPVYLVRAAAACRPWRRVIAADGFLRRFRSLHGPHVLGHFNAGAKTRFVSAPSPPGEEKRVYLFQLCNVEEGLGRPWHFLELSETVAPGCVMLSPNHKCTWMFHVDVETMEVEHIEKRNWHKRQMLPYELPWPPTIKGEINPYPDMENKRRRPTAAGKECRRRVGEIHAHVKPGSTNIHDLADDLLERVFLRLKSPVCLVRAAAACKPWRRLVAAADFLRCFYSLHGRPVLGHYLTGSTIFFPSPALPGEATVSENRLSLNFFNNHMHRKLMLTDRRGLLLAFVCNSDDLSIIVVCNPWTRQYREVLPSTMEEGHSPCLGTFLLDADKTGTTPPDMSNFRVLCLRLVHDEENLTFQASVFSAREDRWLLLSSTVLAPDMIALECRYKSLSKSTYQKGCVGRVGSSLFLYIRGSGDVLHVNESTGALSLLPVPGDHENQDVDHRWKLHAIRGENATSPLRFIRIVDADLEILRLDHDSKEFVQEKRFGLSQLCNVEYEPQQSWHLLETGGEALAPAGCVVVSPYKMCAWMFYVDVESMEVQRVQKRNAHDRPVFSYELPWPPTFKACQ</sequence>
<accession>A0AAV5FHV4</accession>
<evidence type="ECO:0000259" key="1">
    <source>
        <dbReference type="SMART" id="SM00256"/>
    </source>
</evidence>
<dbReference type="SMART" id="SM00256">
    <property type="entry name" value="FBOX"/>
    <property type="match status" value="2"/>
</dbReference>
<dbReference type="AlphaFoldDB" id="A0AAV5FHV4"/>
<reference evidence="2" key="2">
    <citation type="submission" date="2021-12" db="EMBL/GenBank/DDBJ databases">
        <title>Resequencing data analysis of finger millet.</title>
        <authorList>
            <person name="Hatakeyama M."/>
            <person name="Aluri S."/>
            <person name="Balachadran M.T."/>
            <person name="Sivarajan S.R."/>
            <person name="Poveda L."/>
            <person name="Shimizu-Inatsugi R."/>
            <person name="Schlapbach R."/>
            <person name="Sreeman S.M."/>
            <person name="Shimizu K.K."/>
        </authorList>
    </citation>
    <scope>NUCLEOTIDE SEQUENCE</scope>
</reference>
<dbReference type="PANTHER" id="PTHR33207">
    <property type="entry name" value="F-BOX DOMAIN CONTAINING PROTEIN-RELATED"/>
    <property type="match status" value="1"/>
</dbReference>
<dbReference type="Gene3D" id="1.20.1280.50">
    <property type="match status" value="2"/>
</dbReference>
<protein>
    <recommendedName>
        <fullName evidence="1">F-box domain-containing protein</fullName>
    </recommendedName>
</protein>
<gene>
    <name evidence="2" type="primary">gb24048</name>
    <name evidence="2" type="ORF">PR202_gb24048</name>
</gene>